<evidence type="ECO:0000313" key="2">
    <source>
        <dbReference type="Proteomes" id="UP000431826"/>
    </source>
</evidence>
<dbReference type="AlphaFoldDB" id="A0A640UQF8"/>
<dbReference type="EMBL" id="BLIR01000001">
    <property type="protein sequence ID" value="GFE38273.1"/>
    <property type="molecule type" value="Genomic_DNA"/>
</dbReference>
<gene>
    <name evidence="1" type="ORF">Stube_29460</name>
</gene>
<accession>A0A640UQF8</accession>
<name>A0A640UQF8_9ACTN</name>
<reference evidence="1 2" key="1">
    <citation type="submission" date="2019-12" db="EMBL/GenBank/DDBJ databases">
        <title>Whole genome shotgun sequence of Streptomyces tubercidicus NBRC 13090.</title>
        <authorList>
            <person name="Ichikawa N."/>
            <person name="Kimura A."/>
            <person name="Kitahashi Y."/>
            <person name="Komaki H."/>
            <person name="Tamura T."/>
        </authorList>
    </citation>
    <scope>NUCLEOTIDE SEQUENCE [LARGE SCALE GENOMIC DNA]</scope>
    <source>
        <strain evidence="1 2">NBRC 13090</strain>
    </source>
</reference>
<organism evidence="1 2">
    <name type="scientific">Streptomyces tubercidicus</name>
    <dbReference type="NCBI Taxonomy" id="47759"/>
    <lineage>
        <taxon>Bacteria</taxon>
        <taxon>Bacillati</taxon>
        <taxon>Actinomycetota</taxon>
        <taxon>Actinomycetes</taxon>
        <taxon>Kitasatosporales</taxon>
        <taxon>Streptomycetaceae</taxon>
        <taxon>Streptomyces</taxon>
    </lineage>
</organism>
<protein>
    <submittedName>
        <fullName evidence="1">Uncharacterized protein</fullName>
    </submittedName>
</protein>
<comment type="caution">
    <text evidence="1">The sequence shown here is derived from an EMBL/GenBank/DDBJ whole genome shotgun (WGS) entry which is preliminary data.</text>
</comment>
<evidence type="ECO:0000313" key="1">
    <source>
        <dbReference type="EMBL" id="GFE38273.1"/>
    </source>
</evidence>
<proteinExistence type="predicted"/>
<dbReference type="Proteomes" id="UP000431826">
    <property type="component" value="Unassembled WGS sequence"/>
</dbReference>
<keyword evidence="2" id="KW-1185">Reference proteome</keyword>
<sequence>MDWGRLFMEMQSWPLLKLVHLTWSDPDATFCDARVGGASAPAA</sequence>